<feature type="compositionally biased region" description="Basic residues" evidence="1">
    <location>
        <begin position="222"/>
        <end position="231"/>
    </location>
</feature>
<organism evidence="2 3">
    <name type="scientific">Ambrosiozyma monospora</name>
    <name type="common">Yeast</name>
    <name type="synonym">Endomycopsis monosporus</name>
    <dbReference type="NCBI Taxonomy" id="43982"/>
    <lineage>
        <taxon>Eukaryota</taxon>
        <taxon>Fungi</taxon>
        <taxon>Dikarya</taxon>
        <taxon>Ascomycota</taxon>
        <taxon>Saccharomycotina</taxon>
        <taxon>Pichiomycetes</taxon>
        <taxon>Pichiales</taxon>
        <taxon>Pichiaceae</taxon>
        <taxon>Ambrosiozyma</taxon>
    </lineage>
</organism>
<feature type="region of interest" description="Disordered" evidence="1">
    <location>
        <begin position="164"/>
        <end position="261"/>
    </location>
</feature>
<dbReference type="InterPro" id="IPR007175">
    <property type="entry name" value="Rpr2/Snm1/Rpp21"/>
</dbReference>
<dbReference type="EMBL" id="BSXU01005750">
    <property type="protein sequence ID" value="GMG55553.1"/>
    <property type="molecule type" value="Genomic_DNA"/>
</dbReference>
<accession>A0A9W6Z3N4</accession>
<evidence type="ECO:0000313" key="3">
    <source>
        <dbReference type="Proteomes" id="UP001165063"/>
    </source>
</evidence>
<sequence length="261" mass="29464">MLDQFAHFQHLVKQTGISIPSDYKTDLNRRLNKVIKDSPHETKIEEYKPRESTAVVGNNNNNKNQDVSNGLKFCKVCYSLLIPGVNLKIRVKYKDNSKKLSKSKKKNKGNKSGKSRYLSYECLNCHSEYKYMDALVQKGDGCTGETQMHRTPSIFDMNLNFKSRSTTPTVESDSGKLNDKSIKDEGKKKIDSSGGTGKRKNTDTMSGGGKGDQEKTMNNRMSKSRTKKRKQMNSLSSMLSKKRKNDEASKKGGLDLFDFMS</sequence>
<evidence type="ECO:0000256" key="1">
    <source>
        <dbReference type="SAM" id="MobiDB-lite"/>
    </source>
</evidence>
<proteinExistence type="predicted"/>
<dbReference type="Proteomes" id="UP001165063">
    <property type="component" value="Unassembled WGS sequence"/>
</dbReference>
<dbReference type="GO" id="GO:0006396">
    <property type="term" value="P:RNA processing"/>
    <property type="evidence" value="ECO:0007669"/>
    <property type="project" value="InterPro"/>
</dbReference>
<comment type="caution">
    <text evidence="2">The sequence shown here is derived from an EMBL/GenBank/DDBJ whole genome shotgun (WGS) entry which is preliminary data.</text>
</comment>
<dbReference type="Gene3D" id="6.20.50.20">
    <property type="match status" value="1"/>
</dbReference>
<feature type="compositionally biased region" description="Basic and acidic residues" evidence="1">
    <location>
        <begin position="173"/>
        <end position="191"/>
    </location>
</feature>
<reference evidence="2" key="1">
    <citation type="submission" date="2023-04" db="EMBL/GenBank/DDBJ databases">
        <title>Ambrosiozyma monospora NBRC 1965.</title>
        <authorList>
            <person name="Ichikawa N."/>
            <person name="Sato H."/>
            <person name="Tonouchi N."/>
        </authorList>
    </citation>
    <scope>NUCLEOTIDE SEQUENCE</scope>
    <source>
        <strain evidence="2">NBRC 1965</strain>
    </source>
</reference>
<name>A0A9W6Z3N4_AMBMO</name>
<evidence type="ECO:0000313" key="2">
    <source>
        <dbReference type="EMBL" id="GMG55553.1"/>
    </source>
</evidence>
<dbReference type="Pfam" id="PF04032">
    <property type="entry name" value="Rpr2"/>
    <property type="match status" value="1"/>
</dbReference>
<protein>
    <submittedName>
        <fullName evidence="2">Unnamed protein product</fullName>
    </submittedName>
</protein>
<keyword evidence="3" id="KW-1185">Reference proteome</keyword>
<gene>
    <name evidence="2" type="ORF">Amon01_000762700</name>
</gene>
<feature type="compositionally biased region" description="Basic and acidic residues" evidence="1">
    <location>
        <begin position="244"/>
        <end position="253"/>
    </location>
</feature>
<dbReference type="AlphaFoldDB" id="A0A9W6Z3N4"/>